<evidence type="ECO:0000313" key="4">
    <source>
        <dbReference type="Proteomes" id="UP001331761"/>
    </source>
</evidence>
<comment type="caution">
    <text evidence="3">The sequence shown here is derived from an EMBL/GenBank/DDBJ whole genome shotgun (WGS) entry which is preliminary data.</text>
</comment>
<protein>
    <submittedName>
        <fullName evidence="3">Uncharacterized protein</fullName>
    </submittedName>
</protein>
<keyword evidence="1" id="KW-0175">Coiled coil</keyword>
<keyword evidence="4" id="KW-1185">Reference proteome</keyword>
<proteinExistence type="predicted"/>
<feature type="coiled-coil region" evidence="1">
    <location>
        <begin position="1"/>
        <end position="35"/>
    </location>
</feature>
<dbReference type="EMBL" id="WIXE01003903">
    <property type="protein sequence ID" value="KAK5983531.1"/>
    <property type="molecule type" value="Genomic_DNA"/>
</dbReference>
<accession>A0AAN8FQ40</accession>
<sequence>MENLRRDLRHAQEELAQMRHELEERNRQLRELLRALPFPDSEQFCRNIVDLCHEFHLCTTRTTELDDRIKALRRSTDTCQDRLHDIAFTELSVEKLRVKIMSTTTEQNQQDSLEIQDQIRMAVSKVHSSLDSVLSAINQHSRDKPAGSLQEDETMEESPCEDPPVQQEPISQRP</sequence>
<evidence type="ECO:0000256" key="2">
    <source>
        <dbReference type="SAM" id="MobiDB-lite"/>
    </source>
</evidence>
<feature type="region of interest" description="Disordered" evidence="2">
    <location>
        <begin position="137"/>
        <end position="174"/>
    </location>
</feature>
<name>A0AAN8FQ40_TRICO</name>
<organism evidence="3 4">
    <name type="scientific">Trichostrongylus colubriformis</name>
    <name type="common">Black scour worm</name>
    <dbReference type="NCBI Taxonomy" id="6319"/>
    <lineage>
        <taxon>Eukaryota</taxon>
        <taxon>Metazoa</taxon>
        <taxon>Ecdysozoa</taxon>
        <taxon>Nematoda</taxon>
        <taxon>Chromadorea</taxon>
        <taxon>Rhabditida</taxon>
        <taxon>Rhabditina</taxon>
        <taxon>Rhabditomorpha</taxon>
        <taxon>Strongyloidea</taxon>
        <taxon>Trichostrongylidae</taxon>
        <taxon>Trichostrongylus</taxon>
    </lineage>
</organism>
<gene>
    <name evidence="3" type="ORF">GCK32_001146</name>
</gene>
<dbReference type="AlphaFoldDB" id="A0AAN8FQ40"/>
<reference evidence="3 4" key="1">
    <citation type="submission" date="2019-10" db="EMBL/GenBank/DDBJ databases">
        <title>Assembly and Annotation for the nematode Trichostrongylus colubriformis.</title>
        <authorList>
            <person name="Martin J."/>
        </authorList>
    </citation>
    <scope>NUCLEOTIDE SEQUENCE [LARGE SCALE GENOMIC DNA]</scope>
    <source>
        <strain evidence="3">G859</strain>
        <tissue evidence="3">Whole worm</tissue>
    </source>
</reference>
<evidence type="ECO:0000313" key="3">
    <source>
        <dbReference type="EMBL" id="KAK5983531.1"/>
    </source>
</evidence>
<feature type="compositionally biased region" description="Acidic residues" evidence="2">
    <location>
        <begin position="150"/>
        <end position="160"/>
    </location>
</feature>
<dbReference type="Proteomes" id="UP001331761">
    <property type="component" value="Unassembled WGS sequence"/>
</dbReference>
<evidence type="ECO:0000256" key="1">
    <source>
        <dbReference type="SAM" id="Coils"/>
    </source>
</evidence>